<dbReference type="Proteomes" id="UP000563524">
    <property type="component" value="Unassembled WGS sequence"/>
</dbReference>
<gene>
    <name evidence="1" type="ORF">GGQ59_000903</name>
</gene>
<organism evidence="1 2">
    <name type="scientific">Parvularcula dongshanensis</name>
    <dbReference type="NCBI Taxonomy" id="1173995"/>
    <lineage>
        <taxon>Bacteria</taxon>
        <taxon>Pseudomonadati</taxon>
        <taxon>Pseudomonadota</taxon>
        <taxon>Alphaproteobacteria</taxon>
        <taxon>Parvularculales</taxon>
        <taxon>Parvularculaceae</taxon>
        <taxon>Parvularcula</taxon>
    </lineage>
</organism>
<evidence type="ECO:0000313" key="2">
    <source>
        <dbReference type="Proteomes" id="UP000563524"/>
    </source>
</evidence>
<dbReference type="InterPro" id="IPR036866">
    <property type="entry name" value="RibonucZ/Hydroxyglut_hydro"/>
</dbReference>
<evidence type="ECO:0000313" key="1">
    <source>
        <dbReference type="EMBL" id="MBB4658403.1"/>
    </source>
</evidence>
<protein>
    <recommendedName>
        <fullName evidence="3">Metallo-beta-lactamase domain-containing protein</fullName>
    </recommendedName>
</protein>
<dbReference type="SUPFAM" id="SSF56281">
    <property type="entry name" value="Metallo-hydrolase/oxidoreductase"/>
    <property type="match status" value="1"/>
</dbReference>
<comment type="caution">
    <text evidence="1">The sequence shown here is derived from an EMBL/GenBank/DDBJ whole genome shotgun (WGS) entry which is preliminary data.</text>
</comment>
<evidence type="ECO:0008006" key="3">
    <source>
        <dbReference type="Google" id="ProtNLM"/>
    </source>
</evidence>
<sequence>MALTHYACTNCGFWQAYFAPPPDCPVCTDVRNDLPEDGWDFLPAREAEARFTGEVRQISDGFWAARTSPPLGLNGQGWLMRKDGVNVAFEGAPYYTNAMLDEIETLGGVQILAASHAHGYGALWQLQARFDPEVVAIQKDDLRMTKAFKVTLPYDDALELLPGLTLHHVGGHYEGQAVLHDEGAGRLFCGDVFKIDQTEDGRSHAISSHKAFHKDIPLTHGELQRYRDVIAPLDFTEVCTPFEHAPDVGRGACVAALDRALSETPKVRRYALKDLS</sequence>
<proteinExistence type="predicted"/>
<dbReference type="RefSeq" id="WP_183816196.1">
    <property type="nucleotide sequence ID" value="NZ_JACHOB010000001.1"/>
</dbReference>
<keyword evidence="2" id="KW-1185">Reference proteome</keyword>
<accession>A0A840I295</accession>
<dbReference type="PANTHER" id="PTHR36839:SF1">
    <property type="entry name" value="METALLO-BETA-LACTAMASE FAMILY PROTEIN (AFU_ORTHOLOGUE AFUA_5G12770)"/>
    <property type="match status" value="1"/>
</dbReference>
<dbReference type="EMBL" id="JACHOB010000001">
    <property type="protein sequence ID" value="MBB4658403.1"/>
    <property type="molecule type" value="Genomic_DNA"/>
</dbReference>
<dbReference type="PANTHER" id="PTHR36839">
    <property type="entry name" value="METALLO-BETA-LACTAMASE FAMILY PROTEIN (AFU_ORTHOLOGUE AFUA_5G12770)"/>
    <property type="match status" value="1"/>
</dbReference>
<reference evidence="1 2" key="1">
    <citation type="submission" date="2020-08" db="EMBL/GenBank/DDBJ databases">
        <title>Genomic Encyclopedia of Type Strains, Phase IV (KMG-IV): sequencing the most valuable type-strain genomes for metagenomic binning, comparative biology and taxonomic classification.</title>
        <authorList>
            <person name="Goeker M."/>
        </authorList>
    </citation>
    <scope>NUCLEOTIDE SEQUENCE [LARGE SCALE GENOMIC DNA]</scope>
    <source>
        <strain evidence="1 2">DSM 102850</strain>
    </source>
</reference>
<dbReference type="AlphaFoldDB" id="A0A840I295"/>
<dbReference type="Gene3D" id="3.60.15.10">
    <property type="entry name" value="Ribonuclease Z/Hydroxyacylglutathione hydrolase-like"/>
    <property type="match status" value="1"/>
</dbReference>
<name>A0A840I295_9PROT</name>